<evidence type="ECO:0000313" key="1">
    <source>
        <dbReference type="Proteomes" id="UP000008143"/>
    </source>
</evidence>
<evidence type="ECO:0000313" key="2">
    <source>
        <dbReference type="RefSeq" id="XP_031756642.1"/>
    </source>
</evidence>
<dbReference type="OMA" id="KMHHMLG"/>
<dbReference type="KEGG" id="xtr:100498305"/>
<dbReference type="AGR" id="Xenbase:XB-GENE-29084143"/>
<name>A0A8J1JFJ9_XENTR</name>
<evidence type="ECO:0000313" key="3">
    <source>
        <dbReference type="Xenbase" id="XB-GENE-29084143"/>
    </source>
</evidence>
<sequence length="202" mass="22964">MIYTTPMIIVTVELCCYNVLSNLNPPLLFIIVRTEGTAEISKYLNLELKNIEDFSTEPATTIKPISNTVVTEREHGTLSQHDVDSRARATNMQRTMKMHHMLGQKYFEILKDQAKYEFEHGGPKVGIQLKLIQLYEDYRESMEEAKKAGSPDPSQVGNLPEKLQRIVTAVQMRFTGQMDILKNKGSAEVEKYLAQLKIGNTI</sequence>
<accession>A0A8J1JFJ9</accession>
<gene>
    <name evidence="2 3" type="primary">LOC100498305</name>
</gene>
<dbReference type="RefSeq" id="XP_031756642.1">
    <property type="nucleotide sequence ID" value="XM_031900782.1"/>
</dbReference>
<protein>
    <submittedName>
        <fullName evidence="2">Uncharacterized protein LOC100498305</fullName>
    </submittedName>
</protein>
<organism evidence="1 2">
    <name type="scientific">Xenopus tropicalis</name>
    <name type="common">Western clawed frog</name>
    <name type="synonym">Silurana tropicalis</name>
    <dbReference type="NCBI Taxonomy" id="8364"/>
    <lineage>
        <taxon>Eukaryota</taxon>
        <taxon>Metazoa</taxon>
        <taxon>Chordata</taxon>
        <taxon>Craniata</taxon>
        <taxon>Vertebrata</taxon>
        <taxon>Euteleostomi</taxon>
        <taxon>Amphibia</taxon>
        <taxon>Batrachia</taxon>
        <taxon>Anura</taxon>
        <taxon>Pipoidea</taxon>
        <taxon>Pipidae</taxon>
        <taxon>Xenopodinae</taxon>
        <taxon>Xenopus</taxon>
        <taxon>Silurana</taxon>
    </lineage>
</organism>
<dbReference type="Proteomes" id="UP000008143">
    <property type="component" value="Chromosome 4"/>
</dbReference>
<reference evidence="2" key="1">
    <citation type="submission" date="2025-08" db="UniProtKB">
        <authorList>
            <consortium name="RefSeq"/>
        </authorList>
    </citation>
    <scope>IDENTIFICATION</scope>
    <source>
        <strain evidence="2">Nigerian</strain>
        <tissue evidence="2">Liver and blood</tissue>
    </source>
</reference>
<dbReference type="GeneID" id="100498305"/>
<dbReference type="AlphaFoldDB" id="A0A8J1JFJ9"/>
<proteinExistence type="predicted"/>
<keyword evidence="1" id="KW-1185">Reference proteome</keyword>
<dbReference type="Xenbase" id="XB-GENE-29084143">
    <property type="gene designation" value="LOC100498305"/>
</dbReference>